<name>A0A1J1LT38_9CYAN</name>
<evidence type="ECO:0000256" key="9">
    <source>
        <dbReference type="SAM" id="MobiDB-lite"/>
    </source>
</evidence>
<dbReference type="Proteomes" id="UP000184315">
    <property type="component" value="Unassembled WGS sequence"/>
</dbReference>
<feature type="site" description="Interaction with DNA" evidence="8">
    <location>
        <position position="141"/>
    </location>
</feature>
<feature type="region of interest" description="Interaction with DNA" evidence="8">
    <location>
        <begin position="166"/>
        <end position="171"/>
    </location>
</feature>
<dbReference type="RefSeq" id="WP_072722524.1">
    <property type="nucleotide sequence ID" value="NZ_LN889815.1"/>
</dbReference>
<feature type="domain" description="Topo IA-type catalytic" evidence="11">
    <location>
        <begin position="131"/>
        <end position="564"/>
    </location>
</feature>
<dbReference type="EMBL" id="CZDF01000174">
    <property type="protein sequence ID" value="CUR35567.1"/>
    <property type="molecule type" value="Genomic_DNA"/>
</dbReference>
<dbReference type="NCBIfam" id="TIGR01051">
    <property type="entry name" value="topA_bact"/>
    <property type="match status" value="1"/>
</dbReference>
<feature type="site" description="Interaction with DNA" evidence="8">
    <location>
        <position position="158"/>
    </location>
</feature>
<dbReference type="PRINTS" id="PR00417">
    <property type="entry name" value="PRTPISMRASEI"/>
</dbReference>
<dbReference type="InterPro" id="IPR000380">
    <property type="entry name" value="Topo_IA"/>
</dbReference>
<dbReference type="SMART" id="SM00436">
    <property type="entry name" value="TOP1Bc"/>
    <property type="match status" value="1"/>
</dbReference>
<dbReference type="SMART" id="SM00437">
    <property type="entry name" value="TOP1Ac"/>
    <property type="match status" value="1"/>
</dbReference>
<dbReference type="Gene3D" id="3.40.50.140">
    <property type="match status" value="1"/>
</dbReference>
<dbReference type="InterPro" id="IPR013497">
    <property type="entry name" value="Topo_IA_cen"/>
</dbReference>
<evidence type="ECO:0000256" key="2">
    <source>
        <dbReference type="ARBA" id="ARBA00009446"/>
    </source>
</evidence>
<evidence type="ECO:0000256" key="4">
    <source>
        <dbReference type="ARBA" id="ARBA00022842"/>
    </source>
</evidence>
<dbReference type="InterPro" id="IPR023405">
    <property type="entry name" value="Topo_IA_core_domain"/>
</dbReference>
<comment type="function">
    <text evidence="8">Releases the supercoiling and torsional tension of DNA, which is introduced during the DNA replication and transcription, by transiently cleaving and rejoining one strand of the DNA duplex. Introduces a single-strand break via transesterification at a target site in duplex DNA. The scissile phosphodiester is attacked by the catalytic tyrosine of the enzyme, resulting in the formation of a DNA-(5'-phosphotyrosyl)-enzyme intermediate and the expulsion of a 3'-OH DNA strand. The free DNA strand then undergoes passage around the unbroken strand, thus removing DNA supercoils. Finally, in the religation step, the DNA 3'-OH attacks the covalent intermediate to expel the active-site tyrosine and restore the DNA phosphodiester backbone.</text>
</comment>
<dbReference type="InterPro" id="IPR013826">
    <property type="entry name" value="Topo_IA_cen_sub3"/>
</dbReference>
<gene>
    <name evidence="8" type="primary">topA</name>
    <name evidence="12" type="ORF">PL9214670193</name>
</gene>
<dbReference type="InterPro" id="IPR003601">
    <property type="entry name" value="Topo_IA_2"/>
</dbReference>
<evidence type="ECO:0000256" key="7">
    <source>
        <dbReference type="ARBA" id="ARBA00023235"/>
    </source>
</evidence>
<keyword evidence="13" id="KW-1185">Reference proteome</keyword>
<dbReference type="PROSITE" id="PS50880">
    <property type="entry name" value="TOPRIM"/>
    <property type="match status" value="1"/>
</dbReference>
<keyword evidence="7 8" id="KW-0413">Isomerase</keyword>
<feature type="site" description="Interaction with DNA" evidence="8">
    <location>
        <position position="495"/>
    </location>
</feature>
<evidence type="ECO:0000313" key="12">
    <source>
        <dbReference type="EMBL" id="CUR35567.1"/>
    </source>
</evidence>
<dbReference type="GO" id="GO:0003677">
    <property type="term" value="F:DNA binding"/>
    <property type="evidence" value="ECO:0007669"/>
    <property type="project" value="UniProtKB-KW"/>
</dbReference>
<dbReference type="GO" id="GO:0006265">
    <property type="term" value="P:DNA topological change"/>
    <property type="evidence" value="ECO:0007669"/>
    <property type="project" value="UniProtKB-UniRule"/>
</dbReference>
<comment type="caution">
    <text evidence="8">Lacks conserved residue(s) required for the propagation of feature annotation.</text>
</comment>
<dbReference type="SUPFAM" id="SSF56712">
    <property type="entry name" value="Prokaryotic type I DNA topoisomerase"/>
    <property type="match status" value="1"/>
</dbReference>
<dbReference type="Pfam" id="PF01131">
    <property type="entry name" value="Topoisom_bac"/>
    <property type="match status" value="1"/>
</dbReference>
<evidence type="ECO:0000256" key="6">
    <source>
        <dbReference type="ARBA" id="ARBA00023125"/>
    </source>
</evidence>
<keyword evidence="3" id="KW-0479">Metal-binding</keyword>
<dbReference type="InterPro" id="IPR003602">
    <property type="entry name" value="Topo_IA_DNA-bd_dom"/>
</dbReference>
<dbReference type="GO" id="GO:0046872">
    <property type="term" value="F:metal ion binding"/>
    <property type="evidence" value="ECO:0007669"/>
    <property type="project" value="UniProtKB-KW"/>
</dbReference>
<dbReference type="PANTHER" id="PTHR42785:SF1">
    <property type="entry name" value="DNA TOPOISOMERASE"/>
    <property type="match status" value="1"/>
</dbReference>
<feature type="domain" description="Toprim" evidence="10">
    <location>
        <begin position="2"/>
        <end position="117"/>
    </location>
</feature>
<evidence type="ECO:0000259" key="11">
    <source>
        <dbReference type="PROSITE" id="PS52039"/>
    </source>
</evidence>
<comment type="similarity">
    <text evidence="2 8">Belongs to the type IA topoisomerase family.</text>
</comment>
<dbReference type="STRING" id="671072.PL9214670193"/>
<feature type="active site" description="O-(5'-phospho-DNA)-tyrosine intermediate" evidence="8">
    <location>
        <position position="310"/>
    </location>
</feature>
<feature type="site" description="Interaction with DNA" evidence="8">
    <location>
        <position position="32"/>
    </location>
</feature>
<dbReference type="SMART" id="SM00493">
    <property type="entry name" value="TOPRIM"/>
    <property type="match status" value="1"/>
</dbReference>
<feature type="compositionally biased region" description="Basic and acidic residues" evidence="9">
    <location>
        <begin position="218"/>
        <end position="235"/>
    </location>
</feature>
<evidence type="ECO:0000256" key="1">
    <source>
        <dbReference type="ARBA" id="ARBA00000213"/>
    </source>
</evidence>
<dbReference type="InterPro" id="IPR006171">
    <property type="entry name" value="TOPRIM_dom"/>
</dbReference>
<feature type="region of interest" description="Disordered" evidence="9">
    <location>
        <begin position="215"/>
        <end position="235"/>
    </location>
</feature>
<sequence>MVKLLLIESPGKLKKLSQILGSGWIVKASLGHIRELANDGEDALGFELDGECIYCRYQLRSSRTQAILKELRQAVKQATEVYIATDPDREGETIGWHLQQELRLKQPYRVTYTEITPDAVRAAIACPKTLDLNLIAAGRARDCLDKLVGYKGSKHLVWALNNGAKSMGRVQSSTLHLLCQREQEIRDFVPQDYWSIWVVYSEGFKAFYRSSLNPTTAEKADTPDDAKTEPEPYVESERVTSAQEQERLVAIAKTYPHKSVQVEQKTIHQSPPPAFTTSSLQQSAGVKLRFSPELTMKVAQSLYEKGYITYMRTDSVALSELFCGTVRQYLEQHDPDNVPDQVARHRSQKNSQEAHEAIRPTQVQQLAESLSNQLSADEVRLYELIWNRAVASQCRPAQLAKTRIVTQSGSAFWEARGQVLVFPGYTVYWNNISSDHQLPAIKSGQNLILQEVGAEQKQTQPPPRYSEPKLVQWMEKKGIGRPSTYSPTIKTLKEREYVQLFKSKLQPTPLGLELDAFLEKVLPDLITAEFTAKMEQDLDAIATGKLNWERYLIDWNREYFAPALKQAIAKLSQFQSSSPVRSIPKLKTHEVTEIKCPQCDKFMVKVPSKSPKVKAGHFLSCDSHQNGCGVVMFKNEKTGSYQLPYSQR</sequence>
<feature type="site" description="Interaction with DNA" evidence="8">
    <location>
        <position position="312"/>
    </location>
</feature>
<dbReference type="InterPro" id="IPR028612">
    <property type="entry name" value="Topoisom_1_IA"/>
</dbReference>
<keyword evidence="4" id="KW-0460">Magnesium</keyword>
<proteinExistence type="inferred from homology"/>
<comment type="subunit">
    <text evidence="8">Monomer.</text>
</comment>
<dbReference type="PANTHER" id="PTHR42785">
    <property type="entry name" value="DNA TOPOISOMERASE, TYPE IA, CORE"/>
    <property type="match status" value="1"/>
</dbReference>
<dbReference type="EC" id="5.6.2.1" evidence="8"/>
<dbReference type="HAMAP" id="MF_00952">
    <property type="entry name" value="Topoisom_1_prok"/>
    <property type="match status" value="1"/>
</dbReference>
<keyword evidence="6 8" id="KW-0238">DNA-binding</keyword>
<feature type="site" description="Interaction with DNA" evidence="8">
    <location>
        <position position="145"/>
    </location>
</feature>
<evidence type="ECO:0000259" key="10">
    <source>
        <dbReference type="PROSITE" id="PS50880"/>
    </source>
</evidence>
<evidence type="ECO:0000256" key="8">
    <source>
        <dbReference type="HAMAP-Rule" id="MF_00952"/>
    </source>
</evidence>
<dbReference type="AlphaFoldDB" id="A0A1J1LT38"/>
<accession>A0A1J1LT38</accession>
<evidence type="ECO:0000256" key="5">
    <source>
        <dbReference type="ARBA" id="ARBA00023029"/>
    </source>
</evidence>
<dbReference type="CDD" id="cd03363">
    <property type="entry name" value="TOPRIM_TopoIA_TopoI"/>
    <property type="match status" value="1"/>
</dbReference>
<protein>
    <recommendedName>
        <fullName evidence="8">DNA topoisomerase 1</fullName>
        <ecNumber evidence="8">5.6.2.1</ecNumber>
    </recommendedName>
    <alternativeName>
        <fullName evidence="8">DNA topoisomerase I</fullName>
    </alternativeName>
</protein>
<dbReference type="Gene3D" id="1.10.290.10">
    <property type="entry name" value="Topoisomerase I, domain 4"/>
    <property type="match status" value="1"/>
</dbReference>
<dbReference type="InterPro" id="IPR013825">
    <property type="entry name" value="Topo_IA_cen_sub2"/>
</dbReference>
<dbReference type="Pfam" id="PF01751">
    <property type="entry name" value="Toprim"/>
    <property type="match status" value="1"/>
</dbReference>
<feature type="region of interest" description="Disordered" evidence="9">
    <location>
        <begin position="334"/>
        <end position="360"/>
    </location>
</feature>
<evidence type="ECO:0000313" key="13">
    <source>
        <dbReference type="Proteomes" id="UP000184315"/>
    </source>
</evidence>
<dbReference type="InterPro" id="IPR023406">
    <property type="entry name" value="Topo_IA_AS"/>
</dbReference>
<feature type="site" description="Interaction with DNA" evidence="8">
    <location>
        <position position="150"/>
    </location>
</feature>
<dbReference type="PROSITE" id="PS52039">
    <property type="entry name" value="TOPO_IA_2"/>
    <property type="match status" value="1"/>
</dbReference>
<dbReference type="Gene3D" id="2.70.20.10">
    <property type="entry name" value="Topoisomerase I, domain 3"/>
    <property type="match status" value="1"/>
</dbReference>
<dbReference type="GO" id="GO:0003917">
    <property type="term" value="F:DNA topoisomerase type I (single strand cut, ATP-independent) activity"/>
    <property type="evidence" value="ECO:0007669"/>
    <property type="project" value="UniProtKB-UniRule"/>
</dbReference>
<comment type="catalytic activity">
    <reaction evidence="1 8">
        <text>ATP-independent breakage of single-stranded DNA, followed by passage and rejoining.</text>
        <dbReference type="EC" id="5.6.2.1"/>
    </reaction>
</comment>
<dbReference type="PROSITE" id="PS00396">
    <property type="entry name" value="TOPO_IA_1"/>
    <property type="match status" value="1"/>
</dbReference>
<dbReference type="InterPro" id="IPR013824">
    <property type="entry name" value="Topo_IA_cen_sub1"/>
</dbReference>
<organism evidence="12 13">
    <name type="scientific">Planktothrix tepida PCC 9214</name>
    <dbReference type="NCBI Taxonomy" id="671072"/>
    <lineage>
        <taxon>Bacteria</taxon>
        <taxon>Bacillati</taxon>
        <taxon>Cyanobacteriota</taxon>
        <taxon>Cyanophyceae</taxon>
        <taxon>Oscillatoriophycideae</taxon>
        <taxon>Oscillatoriales</taxon>
        <taxon>Microcoleaceae</taxon>
        <taxon>Planktothrix</taxon>
    </lineage>
</organism>
<dbReference type="CDD" id="cd00186">
    <property type="entry name" value="TOP1Ac"/>
    <property type="match status" value="1"/>
</dbReference>
<reference evidence="13" key="1">
    <citation type="submission" date="2015-10" db="EMBL/GenBank/DDBJ databases">
        <authorList>
            <person name="Regsiter A."/>
            <person name="william w."/>
        </authorList>
    </citation>
    <scope>NUCLEOTIDE SEQUENCE [LARGE SCALE GENOMIC DNA]</scope>
</reference>
<dbReference type="InterPro" id="IPR034149">
    <property type="entry name" value="TOPRIM_TopoI"/>
</dbReference>
<dbReference type="OrthoDB" id="9804262at2"/>
<evidence type="ECO:0000256" key="3">
    <source>
        <dbReference type="ARBA" id="ARBA00022723"/>
    </source>
</evidence>
<keyword evidence="5 8" id="KW-0799">Topoisomerase</keyword>
<dbReference type="InterPro" id="IPR005733">
    <property type="entry name" value="TopoI_bac-type"/>
</dbReference>
<dbReference type="Gene3D" id="1.10.460.10">
    <property type="entry name" value="Topoisomerase I, domain 2"/>
    <property type="match status" value="1"/>
</dbReference>